<dbReference type="SMART" id="SM00320">
    <property type="entry name" value="WD40"/>
    <property type="match status" value="2"/>
</dbReference>
<keyword evidence="1 3" id="KW-0853">WD repeat</keyword>
<evidence type="ECO:0000256" key="1">
    <source>
        <dbReference type="ARBA" id="ARBA00022574"/>
    </source>
</evidence>
<accession>A0A834C2I2</accession>
<dbReference type="PROSITE" id="PS50082">
    <property type="entry name" value="WD_REPEATS_2"/>
    <property type="match status" value="1"/>
</dbReference>
<organism evidence="5 6">
    <name type="scientific">Oryzias melastigma</name>
    <name type="common">Marine medaka</name>
    <dbReference type="NCBI Taxonomy" id="30732"/>
    <lineage>
        <taxon>Eukaryota</taxon>
        <taxon>Metazoa</taxon>
        <taxon>Chordata</taxon>
        <taxon>Craniata</taxon>
        <taxon>Vertebrata</taxon>
        <taxon>Euteleostomi</taxon>
        <taxon>Actinopterygii</taxon>
        <taxon>Neopterygii</taxon>
        <taxon>Teleostei</taxon>
        <taxon>Neoteleostei</taxon>
        <taxon>Acanthomorphata</taxon>
        <taxon>Ovalentaria</taxon>
        <taxon>Atherinomorphae</taxon>
        <taxon>Beloniformes</taxon>
        <taxon>Adrianichthyidae</taxon>
        <taxon>Oryziinae</taxon>
        <taxon>Oryzias</taxon>
    </lineage>
</organism>
<dbReference type="EMBL" id="WKFB01000513">
    <property type="protein sequence ID" value="KAF6720768.1"/>
    <property type="molecule type" value="Genomic_DNA"/>
</dbReference>
<dbReference type="GO" id="GO:0005737">
    <property type="term" value="C:cytoplasm"/>
    <property type="evidence" value="ECO:0007669"/>
    <property type="project" value="TreeGrafter"/>
</dbReference>
<reference evidence="5" key="1">
    <citation type="journal article" name="BMC Genomics">
        <title>Long-read sequencing and de novo genome assembly of marine medaka (Oryzias melastigma).</title>
        <authorList>
            <person name="Liang P."/>
            <person name="Saqib H.S.A."/>
            <person name="Ni X."/>
            <person name="Shen Y."/>
        </authorList>
    </citation>
    <scope>NUCLEOTIDE SEQUENCE</scope>
    <source>
        <strain evidence="5">Bigg-433</strain>
    </source>
</reference>
<evidence type="ECO:0000256" key="3">
    <source>
        <dbReference type="PROSITE-ProRule" id="PRU00221"/>
    </source>
</evidence>
<evidence type="ECO:0000256" key="2">
    <source>
        <dbReference type="ARBA" id="ARBA00022737"/>
    </source>
</evidence>
<feature type="region of interest" description="Disordered" evidence="4">
    <location>
        <begin position="1"/>
        <end position="125"/>
    </location>
</feature>
<evidence type="ECO:0000313" key="5">
    <source>
        <dbReference type="EMBL" id="KAF6720768.1"/>
    </source>
</evidence>
<dbReference type="SUPFAM" id="SSF50978">
    <property type="entry name" value="WD40 repeat-like"/>
    <property type="match status" value="1"/>
</dbReference>
<dbReference type="InterPro" id="IPR036322">
    <property type="entry name" value="WD40_repeat_dom_sf"/>
</dbReference>
<feature type="repeat" description="WD" evidence="3">
    <location>
        <begin position="181"/>
        <end position="213"/>
    </location>
</feature>
<dbReference type="InterPro" id="IPR045151">
    <property type="entry name" value="DCAF8"/>
</dbReference>
<dbReference type="InterPro" id="IPR015943">
    <property type="entry name" value="WD40/YVTN_repeat-like_dom_sf"/>
</dbReference>
<dbReference type="PANTHER" id="PTHR15574">
    <property type="entry name" value="WD REPEAT DOMAIN-CONTAINING FAMILY"/>
    <property type="match status" value="1"/>
</dbReference>
<gene>
    <name evidence="5" type="ORF">FQA47_003202</name>
</gene>
<dbReference type="AlphaFoldDB" id="A0A834C2I2"/>
<name>A0A834C2I2_ORYME</name>
<dbReference type="Gene3D" id="2.130.10.10">
    <property type="entry name" value="YVTN repeat-like/Quinoprotein amine dehydrogenase"/>
    <property type="match status" value="1"/>
</dbReference>
<sequence>MADADPPAAHGGSEEKEPLTEGGPSGSREGQPLEGGGESADKPMPEEEEADREEEEDEDTDSMEGSGLYSLTDDAERESEGGGRQRVKERRASRKRNRLGGGSNRSSSSDEEEEEPKDEDEDDDEAMEAWLKAELRELRGPVWQAVPSLRSREIGRDSQQFVRRVCGARGLVQRLELQGRLERHTGCVNTLHFNPSGTRLASGSDDLRVVIWDWAVRRAVLEFDSGHKSNVFQAKFLPHSGDSTLAMCARDGQIRVAELSATQCCKNTKRVAQHKGAAHKNLSDPPLSVSASLPWSPTRQCSFLSAGEDAVVFGIDLRLDRPAKYVTHRSEREREREFTAILKRRRKQKMIQTGT</sequence>
<feature type="compositionally biased region" description="Basic residues" evidence="4">
    <location>
        <begin position="85"/>
        <end position="98"/>
    </location>
</feature>
<dbReference type="PANTHER" id="PTHR15574:SF21">
    <property type="entry name" value="DDB1- AND CUL4-ASSOCIATED FACTOR 8"/>
    <property type="match status" value="1"/>
</dbReference>
<proteinExistence type="predicted"/>
<feature type="compositionally biased region" description="Acidic residues" evidence="4">
    <location>
        <begin position="109"/>
        <end position="125"/>
    </location>
</feature>
<protein>
    <submittedName>
        <fullName evidence="5">DDB1- and CUL4-associated factor 8</fullName>
    </submittedName>
</protein>
<dbReference type="Proteomes" id="UP000646548">
    <property type="component" value="Unassembled WGS sequence"/>
</dbReference>
<keyword evidence="2" id="KW-0677">Repeat</keyword>
<evidence type="ECO:0000256" key="4">
    <source>
        <dbReference type="SAM" id="MobiDB-lite"/>
    </source>
</evidence>
<dbReference type="Pfam" id="PF00400">
    <property type="entry name" value="WD40"/>
    <property type="match status" value="1"/>
</dbReference>
<dbReference type="GO" id="GO:0080008">
    <property type="term" value="C:Cul4-RING E3 ubiquitin ligase complex"/>
    <property type="evidence" value="ECO:0007669"/>
    <property type="project" value="TreeGrafter"/>
</dbReference>
<dbReference type="InterPro" id="IPR001680">
    <property type="entry name" value="WD40_rpt"/>
</dbReference>
<dbReference type="PROSITE" id="PS50294">
    <property type="entry name" value="WD_REPEATS_REGION"/>
    <property type="match status" value="1"/>
</dbReference>
<feature type="compositionally biased region" description="Acidic residues" evidence="4">
    <location>
        <begin position="46"/>
        <end position="62"/>
    </location>
</feature>
<evidence type="ECO:0000313" key="6">
    <source>
        <dbReference type="Proteomes" id="UP000646548"/>
    </source>
</evidence>
<comment type="caution">
    <text evidence="5">The sequence shown here is derived from an EMBL/GenBank/DDBJ whole genome shotgun (WGS) entry which is preliminary data.</text>
</comment>